<dbReference type="EMBL" id="GL379787">
    <property type="protein sequence ID" value="EGT30766.1"/>
    <property type="molecule type" value="Genomic_DNA"/>
</dbReference>
<feature type="compositionally biased region" description="Polar residues" evidence="1">
    <location>
        <begin position="264"/>
        <end position="278"/>
    </location>
</feature>
<feature type="compositionally biased region" description="Polar residues" evidence="1">
    <location>
        <begin position="14"/>
        <end position="26"/>
    </location>
</feature>
<evidence type="ECO:0000313" key="3">
    <source>
        <dbReference type="Proteomes" id="UP000008068"/>
    </source>
</evidence>
<organism evidence="3">
    <name type="scientific">Caenorhabditis brenneri</name>
    <name type="common">Nematode worm</name>
    <dbReference type="NCBI Taxonomy" id="135651"/>
    <lineage>
        <taxon>Eukaryota</taxon>
        <taxon>Metazoa</taxon>
        <taxon>Ecdysozoa</taxon>
        <taxon>Nematoda</taxon>
        <taxon>Chromadorea</taxon>
        <taxon>Rhabditida</taxon>
        <taxon>Rhabditina</taxon>
        <taxon>Rhabditomorpha</taxon>
        <taxon>Rhabditoidea</taxon>
        <taxon>Rhabditidae</taxon>
        <taxon>Peloderinae</taxon>
        <taxon>Caenorhabditis</taxon>
    </lineage>
</organism>
<dbReference type="AlphaFoldDB" id="G0M8Y1"/>
<dbReference type="Proteomes" id="UP000008068">
    <property type="component" value="Unassembled WGS sequence"/>
</dbReference>
<gene>
    <name evidence="2" type="ORF">CAEBREN_30560</name>
</gene>
<feature type="region of interest" description="Disordered" evidence="1">
    <location>
        <begin position="261"/>
        <end position="320"/>
    </location>
</feature>
<evidence type="ECO:0000256" key="1">
    <source>
        <dbReference type="SAM" id="MobiDB-lite"/>
    </source>
</evidence>
<reference evidence="3" key="1">
    <citation type="submission" date="2011-07" db="EMBL/GenBank/DDBJ databases">
        <authorList>
            <consortium name="Caenorhabditis brenneri Sequencing and Analysis Consortium"/>
            <person name="Wilson R.K."/>
        </authorList>
    </citation>
    <scope>NUCLEOTIDE SEQUENCE [LARGE SCALE GENOMIC DNA]</scope>
    <source>
        <strain evidence="3">PB2801</strain>
    </source>
</reference>
<proteinExistence type="predicted"/>
<feature type="region of interest" description="Disordered" evidence="1">
    <location>
        <begin position="1"/>
        <end position="67"/>
    </location>
</feature>
<dbReference type="HOGENOM" id="CLU_869392_0_0_1"/>
<dbReference type="InParanoid" id="G0M8Y1"/>
<feature type="compositionally biased region" description="Basic residues" evidence="1">
    <location>
        <begin position="281"/>
        <end position="292"/>
    </location>
</feature>
<feature type="compositionally biased region" description="Basic residues" evidence="1">
    <location>
        <begin position="1"/>
        <end position="10"/>
    </location>
</feature>
<protein>
    <submittedName>
        <fullName evidence="2">Uncharacterized protein</fullName>
    </submittedName>
</protein>
<feature type="compositionally biased region" description="Acidic residues" evidence="1">
    <location>
        <begin position="297"/>
        <end position="320"/>
    </location>
</feature>
<evidence type="ECO:0000313" key="2">
    <source>
        <dbReference type="EMBL" id="EGT30766.1"/>
    </source>
</evidence>
<name>G0M8Y1_CAEBE</name>
<sequence>MGDKPRKLKKLSTAMDTHQQVKSQKPNPKFTGIESPSSEGHDSGRKTLRWNSPVMDRGKGPKATASASTWEERLENNSLHTLVDQISGNGGDKSEENQQLKSICLFVLNKYSQLKASHENNMSQLKPRIEDLVNQIQQMKFETERAAEMLSKEESVQESFVTQQRFNNKCFCCKSNHPTYKCDIFPTAEARHHMMEALKLCKVCGTHQTGERCVVEESLSECKHCKKKHLLALCEHKYGAAAIAKKQEQVLKQLERNARKQLRSKSGQNIPKQKNLLASKSSRRRERRRKTGRKEEEYAEETSEEEDEEMVEDEDSELDF</sequence>
<accession>G0M8Y1</accession>
<keyword evidence="3" id="KW-1185">Reference proteome</keyword>